<comment type="caution">
    <text evidence="2">The sequence shown here is derived from an EMBL/GenBank/DDBJ whole genome shotgun (WGS) entry which is preliminary data.</text>
</comment>
<accession>A0ABD3FRN7</accession>
<proteinExistence type="predicted"/>
<evidence type="ECO:0000313" key="2">
    <source>
        <dbReference type="EMBL" id="KAL3668969.1"/>
    </source>
</evidence>
<gene>
    <name evidence="2" type="ORF">V7S43_006257</name>
</gene>
<organism evidence="2 3">
    <name type="scientific">Phytophthora oleae</name>
    <dbReference type="NCBI Taxonomy" id="2107226"/>
    <lineage>
        <taxon>Eukaryota</taxon>
        <taxon>Sar</taxon>
        <taxon>Stramenopiles</taxon>
        <taxon>Oomycota</taxon>
        <taxon>Peronosporomycetes</taxon>
        <taxon>Peronosporales</taxon>
        <taxon>Peronosporaceae</taxon>
        <taxon>Phytophthora</taxon>
    </lineage>
</organism>
<dbReference type="Proteomes" id="UP001632037">
    <property type="component" value="Unassembled WGS sequence"/>
</dbReference>
<keyword evidence="3" id="KW-1185">Reference proteome</keyword>
<evidence type="ECO:0000313" key="3">
    <source>
        <dbReference type="Proteomes" id="UP001632037"/>
    </source>
</evidence>
<protein>
    <recommendedName>
        <fullName evidence="4">PiggyBac transposable element-derived protein 4 C-terminal zinc-ribbon domain-containing protein</fullName>
    </recommendedName>
</protein>
<feature type="region of interest" description="Disordered" evidence="1">
    <location>
        <begin position="198"/>
        <end position="218"/>
    </location>
</feature>
<dbReference type="EMBL" id="JBIMZQ010000010">
    <property type="protein sequence ID" value="KAL3668969.1"/>
    <property type="molecule type" value="Genomic_DNA"/>
</dbReference>
<sequence length="218" mass="24307">MSSEDVVMQEVQQEQQEQAALQEVQEVQKVQKVEEVEKVQAEITSSEEVLAAPVEEVEIVEPPAKRAKMETSGRTCQFCSNKKHVAVSCTQTACKKCCLVRGGCPVHVKEIEKVELESTRPRKPVIKNEFRETNFHYYGETVTIFCVRDFFENKKLSQGVLNDQERAVRVSGKASGRRKKKNAGDSKVKELIQCALGKRPAPEGYGPLAGLDTPVQVA</sequence>
<evidence type="ECO:0008006" key="4">
    <source>
        <dbReference type="Google" id="ProtNLM"/>
    </source>
</evidence>
<dbReference type="AlphaFoldDB" id="A0ABD3FRN7"/>
<reference evidence="2 3" key="1">
    <citation type="submission" date="2024-09" db="EMBL/GenBank/DDBJ databases">
        <title>Genome sequencing and assembly of Phytophthora oleae, isolate VK10A, causative agent of rot of olive drupes.</title>
        <authorList>
            <person name="Conti Taguali S."/>
            <person name="Riolo M."/>
            <person name="La Spada F."/>
            <person name="Cacciola S.O."/>
            <person name="Dionisio G."/>
        </authorList>
    </citation>
    <scope>NUCLEOTIDE SEQUENCE [LARGE SCALE GENOMIC DNA]</scope>
    <source>
        <strain evidence="2 3">VK10A</strain>
    </source>
</reference>
<name>A0ABD3FRN7_9STRA</name>
<evidence type="ECO:0000256" key="1">
    <source>
        <dbReference type="SAM" id="MobiDB-lite"/>
    </source>
</evidence>